<dbReference type="EMBL" id="DSAC01000070">
    <property type="protein sequence ID" value="HHO74120.1"/>
    <property type="molecule type" value="Genomic_DNA"/>
</dbReference>
<reference evidence="1" key="1">
    <citation type="journal article" date="2020" name="mSystems">
        <title>Genome- and Community-Level Interaction Insights into Carbon Utilization and Element Cycling Functions of Hydrothermarchaeota in Hydrothermal Sediment.</title>
        <authorList>
            <person name="Zhou Z."/>
            <person name="Liu Y."/>
            <person name="Xu W."/>
            <person name="Pan J."/>
            <person name="Luo Z.H."/>
            <person name="Li M."/>
        </authorList>
    </citation>
    <scope>NUCLEOTIDE SEQUENCE [LARGE SCALE GENOMIC DNA]</scope>
    <source>
        <strain evidence="1">SpSt-114</strain>
    </source>
</reference>
<dbReference type="AlphaFoldDB" id="A0A7C5SYP2"/>
<protein>
    <submittedName>
        <fullName evidence="1">Uncharacterized protein</fullName>
    </submittedName>
</protein>
<gene>
    <name evidence="1" type="ORF">ENN04_05700</name>
</gene>
<comment type="caution">
    <text evidence="1">The sequence shown here is derived from an EMBL/GenBank/DDBJ whole genome shotgun (WGS) entry which is preliminary data.</text>
</comment>
<sequence length="78" mass="8863">MGKLFEFIAGVLLGVFAGFLLFEGLFGEDPVQRQSAERSKKAHCEAYEEELLRPQSPQEFEHQAKLYSKTCIKNPTNN</sequence>
<organism evidence="1">
    <name type="scientific">Thermocrinis ruber</name>
    <dbReference type="NCBI Taxonomy" id="75906"/>
    <lineage>
        <taxon>Bacteria</taxon>
        <taxon>Pseudomonadati</taxon>
        <taxon>Aquificota</taxon>
        <taxon>Aquificia</taxon>
        <taxon>Aquificales</taxon>
        <taxon>Aquificaceae</taxon>
        <taxon>Thermocrinis</taxon>
    </lineage>
</organism>
<evidence type="ECO:0000313" key="1">
    <source>
        <dbReference type="EMBL" id="HHO74120.1"/>
    </source>
</evidence>
<accession>A0A7C5SYP2</accession>
<proteinExistence type="predicted"/>
<name>A0A7C5SYP2_9AQUI</name>